<dbReference type="AlphaFoldDB" id="A0A378X1F4"/>
<evidence type="ECO:0000313" key="2">
    <source>
        <dbReference type="EMBL" id="SUA46393.1"/>
    </source>
</evidence>
<dbReference type="PANTHER" id="PTHR33371:SF15">
    <property type="entry name" value="LIPOPROTEIN LPRN"/>
    <property type="match status" value="1"/>
</dbReference>
<gene>
    <name evidence="2" type="ORF">NCTC13184_04918</name>
</gene>
<dbReference type="EMBL" id="UGRU01000001">
    <property type="protein sequence ID" value="SUA46393.1"/>
    <property type="molecule type" value="Genomic_DNA"/>
</dbReference>
<dbReference type="InterPro" id="IPR052336">
    <property type="entry name" value="MlaD_Phospholipid_Transporter"/>
</dbReference>
<dbReference type="PANTHER" id="PTHR33371">
    <property type="entry name" value="INTERMEMBRANE PHOSPHOLIPID TRANSPORT SYSTEM BINDING PROTEIN MLAD-RELATED"/>
    <property type="match status" value="1"/>
</dbReference>
<dbReference type="RefSeq" id="WP_084491109.1">
    <property type="nucleotide sequence ID" value="NZ_JAJFOE010000001.1"/>
</dbReference>
<protein>
    <submittedName>
        <fullName evidence="2">Virulence factor Mce family protein</fullName>
    </submittedName>
</protein>
<sequence>MNSPTAALRRMISTVVVAGAVGLFATSCASVSLTALPVPGDSYSDGYNLTFRFASVLNLPDRAKVVMDGTRVGVVTGVSVAASDVEVRVRVRNGVGVPSTVHAVLQQDTVLGDIYLALQRADSPAPPLPAGATVPLAQTTAPPQLEDTLAVLANFFSGGSVQRIQNTINGLNAATPSGDGKVKQLAAQTAADLGDLSRNIDQVDQWLGGVAGTADLLRRDTPILGHYVSPAGMLGWDRTTFTTTYIATVLPSIGSIYEGGFWLVPMLQSLGDATGSARSSGVSLLSEGPQWENLLAQRILPFARNPAIDVTSITGPDGRELLGNVEAVLRMLGAVK</sequence>
<dbReference type="Pfam" id="PF02470">
    <property type="entry name" value="MlaD"/>
    <property type="match status" value="1"/>
</dbReference>
<dbReference type="Proteomes" id="UP000255082">
    <property type="component" value="Unassembled WGS sequence"/>
</dbReference>
<organism evidence="2 3">
    <name type="scientific">Nocardia africana</name>
    <dbReference type="NCBI Taxonomy" id="134964"/>
    <lineage>
        <taxon>Bacteria</taxon>
        <taxon>Bacillati</taxon>
        <taxon>Actinomycetota</taxon>
        <taxon>Actinomycetes</taxon>
        <taxon>Mycobacteriales</taxon>
        <taxon>Nocardiaceae</taxon>
        <taxon>Nocardia</taxon>
    </lineage>
</organism>
<proteinExistence type="predicted"/>
<accession>A0A378X1F4</accession>
<dbReference type="InterPro" id="IPR003399">
    <property type="entry name" value="Mce/MlaD"/>
</dbReference>
<dbReference type="GO" id="GO:0005576">
    <property type="term" value="C:extracellular region"/>
    <property type="evidence" value="ECO:0007669"/>
    <property type="project" value="TreeGrafter"/>
</dbReference>
<name>A0A378X1F4_9NOCA</name>
<evidence type="ECO:0000259" key="1">
    <source>
        <dbReference type="Pfam" id="PF02470"/>
    </source>
</evidence>
<feature type="domain" description="Mce/MlaD" evidence="1">
    <location>
        <begin position="46"/>
        <end position="119"/>
    </location>
</feature>
<evidence type="ECO:0000313" key="3">
    <source>
        <dbReference type="Proteomes" id="UP000255082"/>
    </source>
</evidence>
<reference evidence="2 3" key="1">
    <citation type="submission" date="2018-06" db="EMBL/GenBank/DDBJ databases">
        <authorList>
            <consortium name="Pathogen Informatics"/>
            <person name="Doyle S."/>
        </authorList>
    </citation>
    <scope>NUCLEOTIDE SEQUENCE [LARGE SCALE GENOMIC DNA]</scope>
    <source>
        <strain evidence="2 3">NCTC13184</strain>
    </source>
</reference>